<dbReference type="EC" id="1.13.11.79" evidence="5"/>
<accession>A0ABT4LSM9</accession>
<dbReference type="PANTHER" id="PTHR23026:SF90">
    <property type="entry name" value="IODOTYROSINE DEIODINASE 1"/>
    <property type="match status" value="1"/>
</dbReference>
<evidence type="ECO:0000259" key="4">
    <source>
        <dbReference type="Pfam" id="PF00881"/>
    </source>
</evidence>
<dbReference type="PANTHER" id="PTHR23026">
    <property type="entry name" value="NADPH NITROREDUCTASE"/>
    <property type="match status" value="1"/>
</dbReference>
<keyword evidence="3 5" id="KW-0560">Oxidoreductase</keyword>
<evidence type="ECO:0000256" key="2">
    <source>
        <dbReference type="ARBA" id="ARBA00022643"/>
    </source>
</evidence>
<evidence type="ECO:0000256" key="1">
    <source>
        <dbReference type="ARBA" id="ARBA00022630"/>
    </source>
</evidence>
<dbReference type="InterPro" id="IPR012825">
    <property type="entry name" value="BluB"/>
</dbReference>
<gene>
    <name evidence="5" type="primary">bluB</name>
    <name evidence="5" type="ORF">O4H49_19320</name>
</gene>
<dbReference type="Proteomes" id="UP001069802">
    <property type="component" value="Unassembled WGS sequence"/>
</dbReference>
<dbReference type="NCBIfam" id="TIGR02476">
    <property type="entry name" value="BluB"/>
    <property type="match status" value="1"/>
</dbReference>
<evidence type="ECO:0000313" key="5">
    <source>
        <dbReference type="EMBL" id="MCZ4282942.1"/>
    </source>
</evidence>
<keyword evidence="1" id="KW-0285">Flavoprotein</keyword>
<dbReference type="InterPro" id="IPR029479">
    <property type="entry name" value="Nitroreductase"/>
</dbReference>
<proteinExistence type="predicted"/>
<evidence type="ECO:0000256" key="3">
    <source>
        <dbReference type="ARBA" id="ARBA00023002"/>
    </source>
</evidence>
<name>A0ABT4LSM9_9PROT</name>
<dbReference type="CDD" id="cd02145">
    <property type="entry name" value="BluB"/>
    <property type="match status" value="1"/>
</dbReference>
<organism evidence="5 6">
    <name type="scientific">Kiloniella laminariae</name>
    <dbReference type="NCBI Taxonomy" id="454162"/>
    <lineage>
        <taxon>Bacteria</taxon>
        <taxon>Pseudomonadati</taxon>
        <taxon>Pseudomonadota</taxon>
        <taxon>Alphaproteobacteria</taxon>
        <taxon>Rhodospirillales</taxon>
        <taxon>Kiloniellaceae</taxon>
        <taxon>Kiloniella</taxon>
    </lineage>
</organism>
<reference evidence="5" key="1">
    <citation type="submission" date="2022-12" db="EMBL/GenBank/DDBJ databases">
        <title>Bacterial isolates from different developmental stages of Nematostella vectensis.</title>
        <authorList>
            <person name="Fraune S."/>
        </authorList>
    </citation>
    <scope>NUCLEOTIDE SEQUENCE</scope>
    <source>
        <strain evidence="5">G21630-S1</strain>
    </source>
</reference>
<keyword evidence="6" id="KW-1185">Reference proteome</keyword>
<dbReference type="Gene3D" id="3.40.109.10">
    <property type="entry name" value="NADH Oxidase"/>
    <property type="match status" value="1"/>
</dbReference>
<dbReference type="InterPro" id="IPR000415">
    <property type="entry name" value="Nitroreductase-like"/>
</dbReference>
<sequence>MEILNNNTVIADINSSAADRQGAVSEAFRFSDGDRRALYQTIFSRRDVRGQFLQDSIPESVLSRVLMAAHYAPSVGFMQPWNFVVIKSGETKQQVRRLFDKAHNEAAEMFPADKREVYRNLKLEGILEAPINICITCDKQRAGPVVVGRTHIPEMDVYSSVCAVQNLWLAARAEGLGLGWVSILDPLSLKELLEIPEGVVPVAYICLGYVSRFFDKPELQSAGWRPRLPLAELVNFERYGRPAGDDSGEKLLARISSDQQELETKGYQPGFVSAE</sequence>
<comment type="caution">
    <text evidence="5">The sequence shown here is derived from an EMBL/GenBank/DDBJ whole genome shotgun (WGS) entry which is preliminary data.</text>
</comment>
<feature type="domain" description="Nitroreductase" evidence="4">
    <location>
        <begin position="43"/>
        <end position="209"/>
    </location>
</feature>
<dbReference type="RefSeq" id="WP_269425084.1">
    <property type="nucleotide sequence ID" value="NZ_JAPWGY010000013.1"/>
</dbReference>
<evidence type="ECO:0000313" key="6">
    <source>
        <dbReference type="Proteomes" id="UP001069802"/>
    </source>
</evidence>
<keyword evidence="2" id="KW-0288">FMN</keyword>
<dbReference type="InterPro" id="IPR050627">
    <property type="entry name" value="Nitroreductase/BluB"/>
</dbReference>
<protein>
    <submittedName>
        <fullName evidence="5">5,6-dimethylbenzimidazole synthase</fullName>
        <ecNumber evidence="5">1.13.11.79</ecNumber>
    </submittedName>
</protein>
<dbReference type="Pfam" id="PF00881">
    <property type="entry name" value="Nitroreductase"/>
    <property type="match status" value="1"/>
</dbReference>
<dbReference type="EMBL" id="JAPWGY010000013">
    <property type="protein sequence ID" value="MCZ4282942.1"/>
    <property type="molecule type" value="Genomic_DNA"/>
</dbReference>
<dbReference type="SUPFAM" id="SSF55469">
    <property type="entry name" value="FMN-dependent nitroreductase-like"/>
    <property type="match status" value="1"/>
</dbReference>
<dbReference type="GO" id="GO:0102919">
    <property type="term" value="F:5,6-dimethylbenzimidazole synthase activity"/>
    <property type="evidence" value="ECO:0007669"/>
    <property type="project" value="UniProtKB-EC"/>
</dbReference>